<organism evidence="11">
    <name type="scientific">Haemonchus placei</name>
    <name type="common">Barber's pole worm</name>
    <dbReference type="NCBI Taxonomy" id="6290"/>
    <lineage>
        <taxon>Eukaryota</taxon>
        <taxon>Metazoa</taxon>
        <taxon>Ecdysozoa</taxon>
        <taxon>Nematoda</taxon>
        <taxon>Chromadorea</taxon>
        <taxon>Rhabditida</taxon>
        <taxon>Rhabditina</taxon>
        <taxon>Rhabditomorpha</taxon>
        <taxon>Strongyloidea</taxon>
        <taxon>Trichostrongylidae</taxon>
        <taxon>Haemonchus</taxon>
    </lineage>
</organism>
<dbReference type="GO" id="GO:0030659">
    <property type="term" value="C:cytoplasmic vesicle membrane"/>
    <property type="evidence" value="ECO:0007669"/>
    <property type="project" value="TreeGrafter"/>
</dbReference>
<evidence type="ECO:0000256" key="4">
    <source>
        <dbReference type="ARBA" id="ARBA00022989"/>
    </source>
</evidence>
<feature type="transmembrane region" description="Helical" evidence="7">
    <location>
        <begin position="490"/>
        <end position="512"/>
    </location>
</feature>
<keyword evidence="4 7" id="KW-1133">Transmembrane helix</keyword>
<dbReference type="OrthoDB" id="5819432at2759"/>
<evidence type="ECO:0000259" key="8">
    <source>
        <dbReference type="PROSITE" id="PS50156"/>
    </source>
</evidence>
<name>A0A0N4X8M2_HAEPC</name>
<dbReference type="PANTHER" id="PTHR10796:SF124">
    <property type="entry name" value="SSD DOMAIN-CONTAINING PROTEIN"/>
    <property type="match status" value="1"/>
</dbReference>
<keyword evidence="6" id="KW-0325">Glycoprotein</keyword>
<feature type="transmembrane region" description="Helical" evidence="7">
    <location>
        <begin position="408"/>
        <end position="430"/>
    </location>
</feature>
<dbReference type="WBParaSite" id="HPLM_0002071401-mRNA-1">
    <property type="protein sequence ID" value="HPLM_0002071401-mRNA-1"/>
    <property type="gene ID" value="HPLM_0002071401"/>
</dbReference>
<dbReference type="EMBL" id="UZAF01022497">
    <property type="protein sequence ID" value="VDO85538.1"/>
    <property type="molecule type" value="Genomic_DNA"/>
</dbReference>
<dbReference type="PANTHER" id="PTHR10796">
    <property type="entry name" value="PATCHED-RELATED"/>
    <property type="match status" value="1"/>
</dbReference>
<reference evidence="11" key="1">
    <citation type="submission" date="2017-02" db="UniProtKB">
        <authorList>
            <consortium name="WormBaseParasite"/>
        </authorList>
    </citation>
    <scope>IDENTIFICATION</scope>
</reference>
<evidence type="ECO:0000256" key="3">
    <source>
        <dbReference type="ARBA" id="ARBA00022692"/>
    </source>
</evidence>
<feature type="transmembrane region" description="Helical" evidence="7">
    <location>
        <begin position="436"/>
        <end position="461"/>
    </location>
</feature>
<dbReference type="GO" id="GO:0005886">
    <property type="term" value="C:plasma membrane"/>
    <property type="evidence" value="ECO:0007669"/>
    <property type="project" value="TreeGrafter"/>
</dbReference>
<keyword evidence="5 7" id="KW-0472">Membrane</keyword>
<comment type="similarity">
    <text evidence="2">Belongs to the patched family.</text>
</comment>
<reference evidence="9 10" key="2">
    <citation type="submission" date="2018-11" db="EMBL/GenBank/DDBJ databases">
        <authorList>
            <consortium name="Pathogen Informatics"/>
        </authorList>
    </citation>
    <scope>NUCLEOTIDE SEQUENCE [LARGE SCALE GENOMIC DNA]</scope>
    <source>
        <strain evidence="9 10">MHpl1</strain>
    </source>
</reference>
<feature type="transmembrane region" description="Helical" evidence="7">
    <location>
        <begin position="301"/>
        <end position="322"/>
    </location>
</feature>
<comment type="subcellular location">
    <subcellularLocation>
        <location evidence="1">Membrane</location>
        <topology evidence="1">Multi-pass membrane protein</topology>
    </subcellularLocation>
</comment>
<evidence type="ECO:0000256" key="5">
    <source>
        <dbReference type="ARBA" id="ARBA00023136"/>
    </source>
</evidence>
<dbReference type="OMA" id="YMTESRT"/>
<evidence type="ECO:0000313" key="11">
    <source>
        <dbReference type="WBParaSite" id="HPLM_0002071401-mRNA-1"/>
    </source>
</evidence>
<sequence>MVFTKLRWAPLERPWADLVSKYCIFVARHPWPFIIIPCIVTALLSTGIFLNFKIVRGVHYLYSPLDARWKTEEAVFGENWAADDDHFYPGKDVLRRRGLYLIVKALDNGNVLRQKHAEQSLPCIVTALLSTGIFLNFQIVRGVHYLYSPLDARWKTEEAVFGENWAADDDHFYPGKDNECFSNTHARLIAEVYANGDQDHFNVTFPLYHTSFATEPVDVARTLGGVVLHGNRVDSAQAWLVLFQLKHHNPLMEKLSAEFENLVARAIEAGEAPGPLLDIYYFHSDTFDQELANENRRITPMFSITFSVLIVFSILCTFNIKWICLPSGVLSKPLMGVVGVVSALLAIISSTGLLLFLGVTFVDMCTVMPFLSLTIGIDDSFLMLAAWHETPRHLKVHERIGLSMRHAAVSISITTLTDALAFLIGAIAPLPAVKYFCFYSCAAIIFIFLYCLTMFVACLALQGRLEERNANSLLMGPDNRMWYQRFFEDYYAPFIANGWTVTLALLLFVSYATAAIIGSQRVIVGFDLINIVLTDSRPRHFLEIRKQYFPEDITRMDVAVMKPPRMAIATEREPFLHLLDRIEKSPCSAGRNSTEFWYFAFEKYIGELGFVDAWKGIVDDEEAFSENLRGFLMASDKYSYDVLRFPNGTPKAFRFATRLRNVPTDELIDRCAQWMR</sequence>
<dbReference type="InterPro" id="IPR000731">
    <property type="entry name" value="SSD"/>
</dbReference>
<gene>
    <name evidence="9" type="ORF">HPLM_LOCUS20706</name>
</gene>
<evidence type="ECO:0000256" key="7">
    <source>
        <dbReference type="SAM" id="Phobius"/>
    </source>
</evidence>
<dbReference type="Gene3D" id="1.20.1640.10">
    <property type="entry name" value="Multidrug efflux transporter AcrB transmembrane domain"/>
    <property type="match status" value="1"/>
</dbReference>
<accession>A0A0N4X8M2</accession>
<dbReference type="PROSITE" id="PS50156">
    <property type="entry name" value="SSD"/>
    <property type="match status" value="1"/>
</dbReference>
<evidence type="ECO:0000313" key="9">
    <source>
        <dbReference type="EMBL" id="VDO85538.1"/>
    </source>
</evidence>
<dbReference type="InterPro" id="IPR051697">
    <property type="entry name" value="Patched_domain-protein"/>
</dbReference>
<evidence type="ECO:0000313" key="10">
    <source>
        <dbReference type="Proteomes" id="UP000268014"/>
    </source>
</evidence>
<keyword evidence="10" id="KW-1185">Reference proteome</keyword>
<dbReference type="Proteomes" id="UP000268014">
    <property type="component" value="Unassembled WGS sequence"/>
</dbReference>
<dbReference type="STRING" id="6290.A0A0N4X8M2"/>
<feature type="transmembrane region" description="Helical" evidence="7">
    <location>
        <begin position="367"/>
        <end position="387"/>
    </location>
</feature>
<dbReference type="AlphaFoldDB" id="A0A0N4X8M2"/>
<dbReference type="Pfam" id="PF02460">
    <property type="entry name" value="Patched"/>
    <property type="match status" value="1"/>
</dbReference>
<protein>
    <submittedName>
        <fullName evidence="11">SSD domain-containing protein</fullName>
    </submittedName>
</protein>
<dbReference type="GO" id="GO:0006897">
    <property type="term" value="P:endocytosis"/>
    <property type="evidence" value="ECO:0007669"/>
    <property type="project" value="TreeGrafter"/>
</dbReference>
<dbReference type="InterPro" id="IPR003392">
    <property type="entry name" value="PTHD_SSD"/>
</dbReference>
<feature type="domain" description="SSD" evidence="8">
    <location>
        <begin position="300"/>
        <end position="461"/>
    </location>
</feature>
<proteinExistence type="inferred from homology"/>
<feature type="transmembrane region" description="Helical" evidence="7">
    <location>
        <begin position="31"/>
        <end position="52"/>
    </location>
</feature>
<feature type="transmembrane region" description="Helical" evidence="7">
    <location>
        <begin position="334"/>
        <end position="361"/>
    </location>
</feature>
<evidence type="ECO:0000256" key="2">
    <source>
        <dbReference type="ARBA" id="ARBA00005585"/>
    </source>
</evidence>
<keyword evidence="3 7" id="KW-0812">Transmembrane</keyword>
<evidence type="ECO:0000256" key="6">
    <source>
        <dbReference type="ARBA" id="ARBA00023180"/>
    </source>
</evidence>
<dbReference type="GO" id="GO:0018996">
    <property type="term" value="P:molting cycle, collagen and cuticulin-based cuticle"/>
    <property type="evidence" value="ECO:0007669"/>
    <property type="project" value="TreeGrafter"/>
</dbReference>
<dbReference type="SUPFAM" id="SSF82866">
    <property type="entry name" value="Multidrug efflux transporter AcrB transmembrane domain"/>
    <property type="match status" value="1"/>
</dbReference>
<evidence type="ECO:0000256" key="1">
    <source>
        <dbReference type="ARBA" id="ARBA00004141"/>
    </source>
</evidence>